<evidence type="ECO:0000313" key="2">
    <source>
        <dbReference type="Proteomes" id="UP000828390"/>
    </source>
</evidence>
<comment type="caution">
    <text evidence="1">The sequence shown here is derived from an EMBL/GenBank/DDBJ whole genome shotgun (WGS) entry which is preliminary data.</text>
</comment>
<name>A0A9D4KIX8_DREPO</name>
<sequence length="107" mass="11542">MQCGAIQTGYSYPLTGHSRRTTLTNAVGPLGAVPCEDAMDGVGHGCGTIKHSKTTTTPTTTKIFDTMTEGYALSNITDICNHYVTIWTYFNAPFEPIINQVNSIRGP</sequence>
<reference evidence="1" key="1">
    <citation type="journal article" date="2019" name="bioRxiv">
        <title>The Genome of the Zebra Mussel, Dreissena polymorpha: A Resource for Invasive Species Research.</title>
        <authorList>
            <person name="McCartney M.A."/>
            <person name="Auch B."/>
            <person name="Kono T."/>
            <person name="Mallez S."/>
            <person name="Zhang Y."/>
            <person name="Obille A."/>
            <person name="Becker A."/>
            <person name="Abrahante J.E."/>
            <person name="Garbe J."/>
            <person name="Badalamenti J.P."/>
            <person name="Herman A."/>
            <person name="Mangelson H."/>
            <person name="Liachko I."/>
            <person name="Sullivan S."/>
            <person name="Sone E.D."/>
            <person name="Koren S."/>
            <person name="Silverstein K.A.T."/>
            <person name="Beckman K.B."/>
            <person name="Gohl D.M."/>
        </authorList>
    </citation>
    <scope>NUCLEOTIDE SEQUENCE</scope>
    <source>
        <strain evidence="1">Duluth1</strain>
        <tissue evidence="1">Whole animal</tissue>
    </source>
</reference>
<reference evidence="1" key="2">
    <citation type="submission" date="2020-11" db="EMBL/GenBank/DDBJ databases">
        <authorList>
            <person name="McCartney M.A."/>
            <person name="Auch B."/>
            <person name="Kono T."/>
            <person name="Mallez S."/>
            <person name="Becker A."/>
            <person name="Gohl D.M."/>
            <person name="Silverstein K.A.T."/>
            <person name="Koren S."/>
            <person name="Bechman K.B."/>
            <person name="Herman A."/>
            <person name="Abrahante J.E."/>
            <person name="Garbe J."/>
        </authorList>
    </citation>
    <scope>NUCLEOTIDE SEQUENCE</scope>
    <source>
        <strain evidence="1">Duluth1</strain>
        <tissue evidence="1">Whole animal</tissue>
    </source>
</reference>
<dbReference type="EMBL" id="JAIWYP010000004">
    <property type="protein sequence ID" value="KAH3840334.1"/>
    <property type="molecule type" value="Genomic_DNA"/>
</dbReference>
<organism evidence="1 2">
    <name type="scientific">Dreissena polymorpha</name>
    <name type="common">Zebra mussel</name>
    <name type="synonym">Mytilus polymorpha</name>
    <dbReference type="NCBI Taxonomy" id="45954"/>
    <lineage>
        <taxon>Eukaryota</taxon>
        <taxon>Metazoa</taxon>
        <taxon>Spiralia</taxon>
        <taxon>Lophotrochozoa</taxon>
        <taxon>Mollusca</taxon>
        <taxon>Bivalvia</taxon>
        <taxon>Autobranchia</taxon>
        <taxon>Heteroconchia</taxon>
        <taxon>Euheterodonta</taxon>
        <taxon>Imparidentia</taxon>
        <taxon>Neoheterodontei</taxon>
        <taxon>Myida</taxon>
        <taxon>Dreissenoidea</taxon>
        <taxon>Dreissenidae</taxon>
        <taxon>Dreissena</taxon>
    </lineage>
</organism>
<accession>A0A9D4KIX8</accession>
<protein>
    <submittedName>
        <fullName evidence="1">Uncharacterized protein</fullName>
    </submittedName>
</protein>
<proteinExistence type="predicted"/>
<dbReference type="AlphaFoldDB" id="A0A9D4KIX8"/>
<dbReference type="Proteomes" id="UP000828390">
    <property type="component" value="Unassembled WGS sequence"/>
</dbReference>
<gene>
    <name evidence="1" type="ORF">DPMN_113781</name>
</gene>
<evidence type="ECO:0000313" key="1">
    <source>
        <dbReference type="EMBL" id="KAH3840334.1"/>
    </source>
</evidence>
<keyword evidence="2" id="KW-1185">Reference proteome</keyword>